<feature type="region of interest" description="Disordered" evidence="1">
    <location>
        <begin position="75"/>
        <end position="121"/>
    </location>
</feature>
<reference evidence="3 4" key="2">
    <citation type="submission" date="2018-11" db="EMBL/GenBank/DDBJ databases">
        <authorList>
            <consortium name="Pathogen Informatics"/>
        </authorList>
    </citation>
    <scope>NUCLEOTIDE SEQUENCE [LARGE SCALE GENOMIC DNA]</scope>
</reference>
<dbReference type="Proteomes" id="UP000271162">
    <property type="component" value="Unassembled WGS sequence"/>
</dbReference>
<reference evidence="5" key="1">
    <citation type="submission" date="2017-02" db="UniProtKB">
        <authorList>
            <consortium name="WormBaseParasite"/>
        </authorList>
    </citation>
    <scope>IDENTIFICATION</scope>
</reference>
<evidence type="ECO:0000313" key="5">
    <source>
        <dbReference type="WBParaSite" id="NBR_0000736301-mRNA-1"/>
    </source>
</evidence>
<feature type="chain" id="PRO_5043124878" evidence="2">
    <location>
        <begin position="17"/>
        <end position="121"/>
    </location>
</feature>
<dbReference type="WBParaSite" id="NBR_0000736301-mRNA-1">
    <property type="protein sequence ID" value="NBR_0000736301-mRNA-1"/>
    <property type="gene ID" value="NBR_0000736301"/>
</dbReference>
<sequence length="121" mass="11218">MRWLAILLTNLVVVKSQDFAALLGPLLGGGGGGGGIGNILAGLGGGGGGKGPDIGSLFQLGAGLLGNGGGGGGGGFPLPIPGPKKAPGGGGGGRGAVGGGPTNVLIPDYSDYQDGQTVRAT</sequence>
<dbReference type="AlphaFoldDB" id="A0A0N4XWR7"/>
<keyword evidence="2" id="KW-0732">Signal</keyword>
<evidence type="ECO:0000313" key="4">
    <source>
        <dbReference type="Proteomes" id="UP000271162"/>
    </source>
</evidence>
<protein>
    <submittedName>
        <fullName evidence="5">Glycine-rich cell wall structural protein-like</fullName>
    </submittedName>
</protein>
<keyword evidence="4" id="KW-1185">Reference proteome</keyword>
<evidence type="ECO:0000256" key="2">
    <source>
        <dbReference type="SAM" id="SignalP"/>
    </source>
</evidence>
<proteinExistence type="predicted"/>
<name>A0A0N4XWR7_NIPBR</name>
<dbReference type="EMBL" id="UYSL01019883">
    <property type="protein sequence ID" value="VDL70953.1"/>
    <property type="molecule type" value="Genomic_DNA"/>
</dbReference>
<feature type="signal peptide" evidence="2">
    <location>
        <begin position="1"/>
        <end position="16"/>
    </location>
</feature>
<accession>A0A0N4XWR7</accession>
<feature type="compositionally biased region" description="Gly residues" evidence="1">
    <location>
        <begin position="87"/>
        <end position="101"/>
    </location>
</feature>
<evidence type="ECO:0000313" key="3">
    <source>
        <dbReference type="EMBL" id="VDL70953.1"/>
    </source>
</evidence>
<gene>
    <name evidence="3" type="ORF">NBR_LOCUS7364</name>
</gene>
<organism evidence="5">
    <name type="scientific">Nippostrongylus brasiliensis</name>
    <name type="common">Rat hookworm</name>
    <dbReference type="NCBI Taxonomy" id="27835"/>
    <lineage>
        <taxon>Eukaryota</taxon>
        <taxon>Metazoa</taxon>
        <taxon>Ecdysozoa</taxon>
        <taxon>Nematoda</taxon>
        <taxon>Chromadorea</taxon>
        <taxon>Rhabditida</taxon>
        <taxon>Rhabditina</taxon>
        <taxon>Rhabditomorpha</taxon>
        <taxon>Strongyloidea</taxon>
        <taxon>Heligmosomidae</taxon>
        <taxon>Nippostrongylus</taxon>
    </lineage>
</organism>
<evidence type="ECO:0000256" key="1">
    <source>
        <dbReference type="SAM" id="MobiDB-lite"/>
    </source>
</evidence>